<keyword evidence="4 8" id="KW-0418">Kinase</keyword>
<dbReference type="GO" id="GO:0005988">
    <property type="term" value="P:lactose metabolic process"/>
    <property type="evidence" value="ECO:0007669"/>
    <property type="project" value="UniProtKB-KW"/>
</dbReference>
<proteinExistence type="inferred from homology"/>
<comment type="pathway">
    <text evidence="6">Carbohydrate metabolism; D-tagatose 6-phosphate degradation; D-glyceraldehyde 3-phosphate and glycerone phosphate from D-tagatose 6-phosphate: step 1/2.</text>
</comment>
<feature type="domain" description="Carbohydrate kinase PfkB" evidence="7">
    <location>
        <begin position="24"/>
        <end position="292"/>
    </location>
</feature>
<sequence>MIYTVTLNTAVDRILHINGELTRKHNNKIQNAHFDIGGKATHVSVVLSSLSIENIAMGFIGSINKDVLVHLLEAKGVKCDFIEQESCSIRESLVLIDESGKGSYMITEKGFPIENKTYEKLLAKLKSTIKENDIVIFAGSPPEGIDGEKYKRILEIIKEQKGKVIIDATGEYLKAAIPLKPMMIKPNEFEFQELIGKSLNTLADYVREIHGLLESGIEYVVVSLGRKGSLVGHQHRIYQVSPPNITEVNDTGCGDVFVGGIIAKLSQNSSLEDTFRFATALSASKATHWGSSDFSLVQAKELEPEVQIKLIGRDEYVVL</sequence>
<evidence type="ECO:0000259" key="7">
    <source>
        <dbReference type="Pfam" id="PF00294"/>
    </source>
</evidence>
<dbReference type="PANTHER" id="PTHR46566">
    <property type="entry name" value="1-PHOSPHOFRUCTOKINASE-RELATED"/>
    <property type="match status" value="1"/>
</dbReference>
<dbReference type="InterPro" id="IPR029056">
    <property type="entry name" value="Ribokinase-like"/>
</dbReference>
<comment type="similarity">
    <text evidence="1">Belongs to the carbohydrate kinase pfkB family.</text>
</comment>
<dbReference type="EMBL" id="PIQO01000002">
    <property type="protein sequence ID" value="PKR86447.1"/>
    <property type="molecule type" value="Genomic_DNA"/>
</dbReference>
<keyword evidence="6" id="KW-0423">Lactose metabolism</keyword>
<protein>
    <recommendedName>
        <fullName evidence="6">Tagatose-6-phosphate kinase</fullName>
        <ecNumber evidence="6">2.7.1.144</ecNumber>
    </recommendedName>
</protein>
<dbReference type="SUPFAM" id="SSF53613">
    <property type="entry name" value="Ribokinase-like"/>
    <property type="match status" value="1"/>
</dbReference>
<dbReference type="FunFam" id="3.40.1190.20:FF:000001">
    <property type="entry name" value="Phosphofructokinase"/>
    <property type="match status" value="1"/>
</dbReference>
<evidence type="ECO:0000256" key="2">
    <source>
        <dbReference type="ARBA" id="ARBA00022679"/>
    </source>
</evidence>
<dbReference type="GO" id="GO:0008443">
    <property type="term" value="F:phosphofructokinase activity"/>
    <property type="evidence" value="ECO:0007669"/>
    <property type="project" value="TreeGrafter"/>
</dbReference>
<dbReference type="GO" id="GO:2001059">
    <property type="term" value="P:D-tagatose 6-phosphate catabolic process"/>
    <property type="evidence" value="ECO:0007669"/>
    <property type="project" value="UniProtKB-UniPathway"/>
</dbReference>
<comment type="caution">
    <text evidence="8">The sequence shown here is derived from an EMBL/GenBank/DDBJ whole genome shotgun (WGS) entry which is preliminary data.</text>
</comment>
<name>A0A2N3LPE0_9BACI</name>
<accession>A0A2N3LPE0</accession>
<dbReference type="UniPathway" id="UPA00704">
    <property type="reaction ID" value="UER00715"/>
</dbReference>
<dbReference type="CDD" id="cd01164">
    <property type="entry name" value="FruK_PfkB_like"/>
    <property type="match status" value="1"/>
</dbReference>
<keyword evidence="5 6" id="KW-0067">ATP-binding</keyword>
<dbReference type="PIRSF" id="PIRSF000535">
    <property type="entry name" value="1PFK/6PFK/LacC"/>
    <property type="match status" value="1"/>
</dbReference>
<dbReference type="GO" id="GO:0044281">
    <property type="term" value="P:small molecule metabolic process"/>
    <property type="evidence" value="ECO:0007669"/>
    <property type="project" value="UniProtKB-ARBA"/>
</dbReference>
<dbReference type="PANTHER" id="PTHR46566:SF1">
    <property type="entry name" value="1-PHOSPHOFRUCTOKINASE"/>
    <property type="match status" value="1"/>
</dbReference>
<dbReference type="GO" id="GO:0005524">
    <property type="term" value="F:ATP binding"/>
    <property type="evidence" value="ECO:0007669"/>
    <property type="project" value="UniProtKB-KW"/>
</dbReference>
<dbReference type="GO" id="GO:0016052">
    <property type="term" value="P:carbohydrate catabolic process"/>
    <property type="evidence" value="ECO:0007669"/>
    <property type="project" value="UniProtKB-ARBA"/>
</dbReference>
<dbReference type="AlphaFoldDB" id="A0A2N3LPE0"/>
<evidence type="ECO:0000256" key="5">
    <source>
        <dbReference type="ARBA" id="ARBA00022840"/>
    </source>
</evidence>
<comment type="catalytic activity">
    <reaction evidence="6">
        <text>D-tagatofuranose 6-phosphate + ATP = D-tagatofuranose 1,6-bisphosphate + ADP + H(+)</text>
        <dbReference type="Rhea" id="RHEA:12420"/>
        <dbReference type="ChEBI" id="CHEBI:15378"/>
        <dbReference type="ChEBI" id="CHEBI:30616"/>
        <dbReference type="ChEBI" id="CHEBI:58694"/>
        <dbReference type="ChEBI" id="CHEBI:58695"/>
        <dbReference type="ChEBI" id="CHEBI:456216"/>
        <dbReference type="EC" id="2.7.1.144"/>
    </reaction>
</comment>
<dbReference type="GO" id="GO:0005829">
    <property type="term" value="C:cytosol"/>
    <property type="evidence" value="ECO:0007669"/>
    <property type="project" value="TreeGrafter"/>
</dbReference>
<evidence type="ECO:0000313" key="8">
    <source>
        <dbReference type="EMBL" id="PKR86447.1"/>
    </source>
</evidence>
<gene>
    <name evidence="8" type="ORF">CWO92_04960</name>
</gene>
<dbReference type="InterPro" id="IPR017583">
    <property type="entry name" value="Tagatose/fructose_Pkinase"/>
</dbReference>
<evidence type="ECO:0000256" key="4">
    <source>
        <dbReference type="ARBA" id="ARBA00022777"/>
    </source>
</evidence>
<evidence type="ECO:0000256" key="6">
    <source>
        <dbReference type="PIRNR" id="PIRNR000535"/>
    </source>
</evidence>
<dbReference type="Proteomes" id="UP000233440">
    <property type="component" value="Unassembled WGS sequence"/>
</dbReference>
<reference evidence="8 9" key="1">
    <citation type="submission" date="2017-11" db="EMBL/GenBank/DDBJ databases">
        <title>Bacillus camelliae sp. nov., isolated from pu'er tea.</title>
        <authorList>
            <person name="Niu L."/>
        </authorList>
    </citation>
    <scope>NUCLEOTIDE SEQUENCE [LARGE SCALE GENOMIC DNA]</scope>
    <source>
        <strain evidence="8 9">7578-1</strain>
    </source>
</reference>
<dbReference type="OrthoDB" id="9801219at2"/>
<dbReference type="InterPro" id="IPR011611">
    <property type="entry name" value="PfkB_dom"/>
</dbReference>
<keyword evidence="2 6" id="KW-0808">Transferase</keyword>
<dbReference type="Pfam" id="PF00294">
    <property type="entry name" value="PfkB"/>
    <property type="match status" value="1"/>
</dbReference>
<dbReference type="RefSeq" id="WP_101353085.1">
    <property type="nucleotide sequence ID" value="NZ_PIQO01000002.1"/>
</dbReference>
<evidence type="ECO:0000313" key="9">
    <source>
        <dbReference type="Proteomes" id="UP000233440"/>
    </source>
</evidence>
<dbReference type="NCBIfam" id="TIGR03168">
    <property type="entry name" value="1-PFK"/>
    <property type="match status" value="1"/>
</dbReference>
<comment type="similarity">
    <text evidence="6">Belongs to the carbohydrate kinase PfkB family. LacC subfamily.</text>
</comment>
<dbReference type="EC" id="2.7.1.144" evidence="6"/>
<dbReference type="Gene3D" id="3.40.1190.20">
    <property type="match status" value="1"/>
</dbReference>
<evidence type="ECO:0000256" key="1">
    <source>
        <dbReference type="ARBA" id="ARBA00005380"/>
    </source>
</evidence>
<evidence type="ECO:0000256" key="3">
    <source>
        <dbReference type="ARBA" id="ARBA00022741"/>
    </source>
</evidence>
<keyword evidence="3 6" id="KW-0547">Nucleotide-binding</keyword>
<organism evidence="8 9">
    <name type="scientific">Heyndrickxia camelliae</name>
    <dbReference type="NCBI Taxonomy" id="1707093"/>
    <lineage>
        <taxon>Bacteria</taxon>
        <taxon>Bacillati</taxon>
        <taxon>Bacillota</taxon>
        <taxon>Bacilli</taxon>
        <taxon>Bacillales</taxon>
        <taxon>Bacillaceae</taxon>
        <taxon>Heyndrickxia</taxon>
    </lineage>
</organism>
<keyword evidence="9" id="KW-1185">Reference proteome</keyword>
<dbReference type="GO" id="GO:0009024">
    <property type="term" value="F:tagatose-6-phosphate kinase activity"/>
    <property type="evidence" value="ECO:0007669"/>
    <property type="project" value="UniProtKB-EC"/>
</dbReference>